<feature type="compositionally biased region" description="Polar residues" evidence="1">
    <location>
        <begin position="277"/>
        <end position="286"/>
    </location>
</feature>
<accession>A0AA88Y8L3</accession>
<keyword evidence="3" id="KW-1185">Reference proteome</keyword>
<feature type="region of interest" description="Disordered" evidence="1">
    <location>
        <begin position="1"/>
        <end position="23"/>
    </location>
</feature>
<protein>
    <submittedName>
        <fullName evidence="2">Uncharacterized protein</fullName>
    </submittedName>
</protein>
<gene>
    <name evidence="2" type="ORF">FSP39_020043</name>
</gene>
<evidence type="ECO:0000256" key="1">
    <source>
        <dbReference type="SAM" id="MobiDB-lite"/>
    </source>
</evidence>
<proteinExistence type="predicted"/>
<evidence type="ECO:0000313" key="2">
    <source>
        <dbReference type="EMBL" id="KAK3091471.1"/>
    </source>
</evidence>
<organism evidence="2 3">
    <name type="scientific">Pinctada imbricata</name>
    <name type="common">Atlantic pearl-oyster</name>
    <name type="synonym">Pinctada martensii</name>
    <dbReference type="NCBI Taxonomy" id="66713"/>
    <lineage>
        <taxon>Eukaryota</taxon>
        <taxon>Metazoa</taxon>
        <taxon>Spiralia</taxon>
        <taxon>Lophotrochozoa</taxon>
        <taxon>Mollusca</taxon>
        <taxon>Bivalvia</taxon>
        <taxon>Autobranchia</taxon>
        <taxon>Pteriomorphia</taxon>
        <taxon>Pterioida</taxon>
        <taxon>Pterioidea</taxon>
        <taxon>Pteriidae</taxon>
        <taxon>Pinctada</taxon>
    </lineage>
</organism>
<comment type="caution">
    <text evidence="2">The sequence shown here is derived from an EMBL/GenBank/DDBJ whole genome shotgun (WGS) entry which is preliminary data.</text>
</comment>
<dbReference type="AlphaFoldDB" id="A0AA88Y8L3"/>
<feature type="region of interest" description="Disordered" evidence="1">
    <location>
        <begin position="35"/>
        <end position="77"/>
    </location>
</feature>
<evidence type="ECO:0000313" key="3">
    <source>
        <dbReference type="Proteomes" id="UP001186944"/>
    </source>
</evidence>
<feature type="region of interest" description="Disordered" evidence="1">
    <location>
        <begin position="265"/>
        <end position="306"/>
    </location>
</feature>
<dbReference type="EMBL" id="VSWD01000010">
    <property type="protein sequence ID" value="KAK3091471.1"/>
    <property type="molecule type" value="Genomic_DNA"/>
</dbReference>
<name>A0AA88Y8L3_PINIB</name>
<sequence>MSEAKNHVRTAIPGHVKTNNITDKGDLRNAQQHNYASNSAHSVVSANQSRNLKRKSDEGPVMNAKKSKPAPLRKPSNPTYIYPANVSGMVSVANQPLGITAISSPDSGKSSPHVQSPLFPNVLNSANKGVLQVLVQDKMLLNNQIHSGSNQVHYNPSQGQLLSNQIPANSSNNIVLLQFTQQNSGLSPLARTSTTAMVTNLPSHLTSQGQVAQSAILQGHSQPSVQTLQNGIVQTSLQTMNVAASQDFHLNSSINLNSNKLQTFNFPDFSRPPPNMPSSALPTAVSNIPPPPLPPLKTHQSPKDHR</sequence>
<reference evidence="2" key="1">
    <citation type="submission" date="2019-08" db="EMBL/GenBank/DDBJ databases">
        <title>The improved chromosome-level genome for the pearl oyster Pinctada fucata martensii using PacBio sequencing and Hi-C.</title>
        <authorList>
            <person name="Zheng Z."/>
        </authorList>
    </citation>
    <scope>NUCLEOTIDE SEQUENCE</scope>
    <source>
        <strain evidence="2">ZZ-2019</strain>
        <tissue evidence="2">Adductor muscle</tissue>
    </source>
</reference>
<dbReference type="Proteomes" id="UP001186944">
    <property type="component" value="Unassembled WGS sequence"/>
</dbReference>
<feature type="compositionally biased region" description="Low complexity" evidence="1">
    <location>
        <begin position="35"/>
        <end position="49"/>
    </location>
</feature>